<evidence type="ECO:0000256" key="3">
    <source>
        <dbReference type="ARBA" id="ARBA00022553"/>
    </source>
</evidence>
<dbReference type="GO" id="GO:0005524">
    <property type="term" value="F:ATP binding"/>
    <property type="evidence" value="ECO:0007669"/>
    <property type="project" value="UniProtKB-KW"/>
</dbReference>
<evidence type="ECO:0000256" key="4">
    <source>
        <dbReference type="ARBA" id="ARBA00022679"/>
    </source>
</evidence>
<evidence type="ECO:0000313" key="11">
    <source>
        <dbReference type="EMBL" id="MBR7743363.1"/>
    </source>
</evidence>
<dbReference type="PANTHER" id="PTHR24421">
    <property type="entry name" value="NITRATE/NITRITE SENSOR PROTEIN NARX-RELATED"/>
    <property type="match status" value="1"/>
</dbReference>
<dbReference type="GO" id="GO:0000155">
    <property type="term" value="F:phosphorelay sensor kinase activity"/>
    <property type="evidence" value="ECO:0007669"/>
    <property type="project" value="InterPro"/>
</dbReference>
<evidence type="ECO:0000256" key="6">
    <source>
        <dbReference type="ARBA" id="ARBA00022777"/>
    </source>
</evidence>
<protein>
    <recommendedName>
        <fullName evidence="2">histidine kinase</fullName>
        <ecNumber evidence="2">2.7.13.3</ecNumber>
    </recommendedName>
</protein>
<dbReference type="EMBL" id="JAGSNF010000010">
    <property type="protein sequence ID" value="MBR7743363.1"/>
    <property type="molecule type" value="Genomic_DNA"/>
</dbReference>
<keyword evidence="5" id="KW-0547">Nucleotide-binding</keyword>
<feature type="domain" description="Signal transduction histidine kinase subgroup 3 dimerisation and phosphoacceptor" evidence="10">
    <location>
        <begin position="190"/>
        <end position="255"/>
    </location>
</feature>
<evidence type="ECO:0000256" key="9">
    <source>
        <dbReference type="SAM" id="Phobius"/>
    </source>
</evidence>
<dbReference type="Gene3D" id="3.30.565.10">
    <property type="entry name" value="Histidine kinase-like ATPase, C-terminal domain"/>
    <property type="match status" value="1"/>
</dbReference>
<dbReference type="InterPro" id="IPR036890">
    <property type="entry name" value="HATPase_C_sf"/>
</dbReference>
<evidence type="ECO:0000256" key="5">
    <source>
        <dbReference type="ARBA" id="ARBA00022741"/>
    </source>
</evidence>
<dbReference type="Gene3D" id="1.20.5.1930">
    <property type="match status" value="1"/>
</dbReference>
<dbReference type="RefSeq" id="WP_211602620.1">
    <property type="nucleotide sequence ID" value="NZ_JAGSNF010000010.1"/>
</dbReference>
<dbReference type="GO" id="GO:0046983">
    <property type="term" value="F:protein dimerization activity"/>
    <property type="evidence" value="ECO:0007669"/>
    <property type="project" value="InterPro"/>
</dbReference>
<feature type="transmembrane region" description="Helical" evidence="9">
    <location>
        <begin position="135"/>
        <end position="159"/>
    </location>
</feature>
<evidence type="ECO:0000313" key="12">
    <source>
        <dbReference type="Proteomes" id="UP000677016"/>
    </source>
</evidence>
<keyword evidence="7" id="KW-0067">ATP-binding</keyword>
<keyword evidence="6 11" id="KW-0418">Kinase</keyword>
<name>A0A941HYU7_9MICO</name>
<accession>A0A941HYU7</accession>
<dbReference type="SUPFAM" id="SSF55874">
    <property type="entry name" value="ATPase domain of HSP90 chaperone/DNA topoisomerase II/histidine kinase"/>
    <property type="match status" value="1"/>
</dbReference>
<comment type="catalytic activity">
    <reaction evidence="1">
        <text>ATP + protein L-histidine = ADP + protein N-phospho-L-histidine.</text>
        <dbReference type="EC" id="2.7.13.3"/>
    </reaction>
</comment>
<feature type="transmembrane region" description="Helical" evidence="9">
    <location>
        <begin position="49"/>
        <end position="69"/>
    </location>
</feature>
<feature type="transmembrane region" description="Helical" evidence="9">
    <location>
        <begin position="20"/>
        <end position="37"/>
    </location>
</feature>
<keyword evidence="12" id="KW-1185">Reference proteome</keyword>
<reference evidence="11" key="1">
    <citation type="submission" date="2021-04" db="EMBL/GenBank/DDBJ databases">
        <title>Phycicoccus avicenniae sp. nov., a novel endophytic actinomycetes isolated from branch of Avicennia mariana.</title>
        <authorList>
            <person name="Tuo L."/>
        </authorList>
    </citation>
    <scope>NUCLEOTIDE SEQUENCE</scope>
    <source>
        <strain evidence="11">BSK3Z-2</strain>
    </source>
</reference>
<keyword evidence="9" id="KW-0812">Transmembrane</keyword>
<sequence length="409" mass="42784">MSAVPAPPPISWWGHTWRTSLVLLASAVVWAVGVAAADGPDSPITGARLTWLLLVDPALGAVAFVLTLFRRRWPLAVGVVVTAISTVAATAVGPWTLTLASVATRRSVRELAVVVPLSVGAGFGFEVVYPQVESLSLWVALLVSALVVAVVVAVGWSVGADRDRLRSLRERAETSEREQQARVSAARAAERTRIAREMHDVLAHRISLVSMHAGALTFRTDLPEGERAAVARTIEENAHLALRDLRDVLGVLRAEDPDLALAPEKPQPDLGDLPRLVTEAREAGTTVTLGDDSRGEVPATLARTVFRVVQEALTNARKHAPGCTVAVTVAGGDGDPVTVAVVNPLPLGTGGTGGTGGVTDRVPGAGLGLLGLRERVDLLGGTLAHGPESGRFVLRASLPWPGTASRTAP</sequence>
<comment type="caution">
    <text evidence="11">The sequence shown here is derived from an EMBL/GenBank/DDBJ whole genome shotgun (WGS) entry which is preliminary data.</text>
</comment>
<evidence type="ECO:0000256" key="7">
    <source>
        <dbReference type="ARBA" id="ARBA00022840"/>
    </source>
</evidence>
<dbReference type="AlphaFoldDB" id="A0A941HYU7"/>
<dbReference type="Pfam" id="PF07730">
    <property type="entry name" value="HisKA_3"/>
    <property type="match status" value="1"/>
</dbReference>
<evidence type="ECO:0000256" key="1">
    <source>
        <dbReference type="ARBA" id="ARBA00000085"/>
    </source>
</evidence>
<dbReference type="GO" id="GO:0016020">
    <property type="term" value="C:membrane"/>
    <property type="evidence" value="ECO:0007669"/>
    <property type="project" value="InterPro"/>
</dbReference>
<organism evidence="11 12">
    <name type="scientific">Phycicoccus avicenniae</name>
    <dbReference type="NCBI Taxonomy" id="2828860"/>
    <lineage>
        <taxon>Bacteria</taxon>
        <taxon>Bacillati</taxon>
        <taxon>Actinomycetota</taxon>
        <taxon>Actinomycetes</taxon>
        <taxon>Micrococcales</taxon>
        <taxon>Intrasporangiaceae</taxon>
        <taxon>Phycicoccus</taxon>
    </lineage>
</organism>
<keyword evidence="4" id="KW-0808">Transferase</keyword>
<dbReference type="InterPro" id="IPR050482">
    <property type="entry name" value="Sensor_HK_TwoCompSys"/>
</dbReference>
<dbReference type="PANTHER" id="PTHR24421:SF10">
    <property type="entry name" value="NITRATE_NITRITE SENSOR PROTEIN NARQ"/>
    <property type="match status" value="1"/>
</dbReference>
<evidence type="ECO:0000259" key="10">
    <source>
        <dbReference type="Pfam" id="PF07730"/>
    </source>
</evidence>
<dbReference type="InterPro" id="IPR011712">
    <property type="entry name" value="Sig_transdc_His_kin_sub3_dim/P"/>
</dbReference>
<keyword evidence="3" id="KW-0597">Phosphoprotein</keyword>
<keyword evidence="8" id="KW-0902">Two-component regulatory system</keyword>
<feature type="transmembrane region" description="Helical" evidence="9">
    <location>
        <begin position="111"/>
        <end position="129"/>
    </location>
</feature>
<keyword evidence="9" id="KW-1133">Transmembrane helix</keyword>
<dbReference type="Proteomes" id="UP000677016">
    <property type="component" value="Unassembled WGS sequence"/>
</dbReference>
<evidence type="ECO:0000256" key="2">
    <source>
        <dbReference type="ARBA" id="ARBA00012438"/>
    </source>
</evidence>
<feature type="transmembrane region" description="Helical" evidence="9">
    <location>
        <begin position="75"/>
        <end position="99"/>
    </location>
</feature>
<gene>
    <name evidence="11" type="ORF">KC207_08685</name>
</gene>
<evidence type="ECO:0000256" key="8">
    <source>
        <dbReference type="ARBA" id="ARBA00023012"/>
    </source>
</evidence>
<keyword evidence="9" id="KW-0472">Membrane</keyword>
<dbReference type="CDD" id="cd16917">
    <property type="entry name" value="HATPase_UhpB-NarQ-NarX-like"/>
    <property type="match status" value="1"/>
</dbReference>
<dbReference type="EC" id="2.7.13.3" evidence="2"/>
<proteinExistence type="predicted"/>